<evidence type="ECO:0000256" key="1">
    <source>
        <dbReference type="ARBA" id="ARBA00005695"/>
    </source>
</evidence>
<sequence>MKKNVTTKKSLLALMLALMLIFTACSSGEATDKTVNSAAGNETSNESSASSDILYIGMTNAPASFNVINTADIAGRWVQRFMYDSLLTMPTTTTFEPGLADSFETEDDQNFTIKLNEKAVWSDGTPVTADDVVFTLNYIANPEVETARGTNIAMLEGTTAAGKLEEGLTEIPDLVAVDDKTVTLKTKNPVDPAYIKEFLGFELMMLPKHIVESIPAKEYGNSDACNNPTVTSGPYTFVQYQNGSYVELAANPDYYKGEPELKKVFIKIMNGTNLVTEFQSGGIHMAAGGGIGVVPVQDLDILRNDPNIQVDANPGFNSQFMLINNTKYNQKLRQALAYGINRQLIVDNLLKGEGEVLSSVYALASPYMNEDLKPIEYNPEKAKELLAESGFDTSQEIKLIVPIGNKVREQSANLIEQDLEAIGLKVTQTTLDFPTVMATVKTHDFDMCLMGFGYTVEPDMSTYYASTGSMNFGQINDAHLDELIEKGTSLTSFEERKAVYDEFQQYMQDNTFILGLYSDYQIAAKNKILNGGITSYWSGSLADIQNWNLNGAQ</sequence>
<organism evidence="6 7">
    <name type="scientific">Sedimentibacter saalensis</name>
    <dbReference type="NCBI Taxonomy" id="130788"/>
    <lineage>
        <taxon>Bacteria</taxon>
        <taxon>Bacillati</taxon>
        <taxon>Bacillota</taxon>
        <taxon>Tissierellia</taxon>
        <taxon>Sedimentibacter</taxon>
    </lineage>
</organism>
<keyword evidence="3 4" id="KW-0732">Signal</keyword>
<proteinExistence type="inferred from homology"/>
<dbReference type="GO" id="GO:0042597">
    <property type="term" value="C:periplasmic space"/>
    <property type="evidence" value="ECO:0007669"/>
    <property type="project" value="UniProtKB-ARBA"/>
</dbReference>
<dbReference type="PROSITE" id="PS51257">
    <property type="entry name" value="PROKAR_LIPOPROTEIN"/>
    <property type="match status" value="1"/>
</dbReference>
<evidence type="ECO:0000259" key="5">
    <source>
        <dbReference type="Pfam" id="PF00496"/>
    </source>
</evidence>
<dbReference type="GO" id="GO:0043190">
    <property type="term" value="C:ATP-binding cassette (ABC) transporter complex"/>
    <property type="evidence" value="ECO:0007669"/>
    <property type="project" value="InterPro"/>
</dbReference>
<evidence type="ECO:0000256" key="3">
    <source>
        <dbReference type="ARBA" id="ARBA00022729"/>
    </source>
</evidence>
<dbReference type="InterPro" id="IPR030678">
    <property type="entry name" value="Peptide/Ni-bd"/>
</dbReference>
<dbReference type="Gene3D" id="3.10.105.10">
    <property type="entry name" value="Dipeptide-binding Protein, Domain 3"/>
    <property type="match status" value="1"/>
</dbReference>
<gene>
    <name evidence="6" type="ORF">LY60_03197</name>
</gene>
<feature type="chain" id="PRO_5039203342" evidence="4">
    <location>
        <begin position="27"/>
        <end position="553"/>
    </location>
</feature>
<dbReference type="PIRSF" id="PIRSF002741">
    <property type="entry name" value="MppA"/>
    <property type="match status" value="1"/>
</dbReference>
<evidence type="ECO:0000313" key="6">
    <source>
        <dbReference type="EMBL" id="TWH78006.1"/>
    </source>
</evidence>
<comment type="caution">
    <text evidence="6">The sequence shown here is derived from an EMBL/GenBank/DDBJ whole genome shotgun (WGS) entry which is preliminary data.</text>
</comment>
<name>A0A562J490_9FIRM</name>
<dbReference type="GO" id="GO:1904680">
    <property type="term" value="F:peptide transmembrane transporter activity"/>
    <property type="evidence" value="ECO:0007669"/>
    <property type="project" value="TreeGrafter"/>
</dbReference>
<dbReference type="EMBL" id="VLKH01000011">
    <property type="protein sequence ID" value="TWH78006.1"/>
    <property type="molecule type" value="Genomic_DNA"/>
</dbReference>
<keyword evidence="7" id="KW-1185">Reference proteome</keyword>
<evidence type="ECO:0000313" key="7">
    <source>
        <dbReference type="Proteomes" id="UP000315343"/>
    </source>
</evidence>
<dbReference type="RefSeq" id="WP_145085979.1">
    <property type="nucleotide sequence ID" value="NZ_VLKH01000011.1"/>
</dbReference>
<dbReference type="SUPFAM" id="SSF53850">
    <property type="entry name" value="Periplasmic binding protein-like II"/>
    <property type="match status" value="1"/>
</dbReference>
<feature type="domain" description="Solute-binding protein family 5" evidence="5">
    <location>
        <begin position="95"/>
        <end position="470"/>
    </location>
</feature>
<dbReference type="PANTHER" id="PTHR30290">
    <property type="entry name" value="PERIPLASMIC BINDING COMPONENT OF ABC TRANSPORTER"/>
    <property type="match status" value="1"/>
</dbReference>
<reference evidence="6 7" key="1">
    <citation type="submission" date="2019-07" db="EMBL/GenBank/DDBJ databases">
        <title>Genomic Encyclopedia of Type Strains, Phase I: the one thousand microbial genomes (KMG-I) project.</title>
        <authorList>
            <person name="Kyrpides N."/>
        </authorList>
    </citation>
    <scope>NUCLEOTIDE SEQUENCE [LARGE SCALE GENOMIC DNA]</scope>
    <source>
        <strain evidence="6 7">DSM 13558</strain>
    </source>
</reference>
<dbReference type="Gene3D" id="3.40.190.10">
    <property type="entry name" value="Periplasmic binding protein-like II"/>
    <property type="match status" value="1"/>
</dbReference>
<keyword evidence="2" id="KW-0813">Transport</keyword>
<dbReference type="Proteomes" id="UP000315343">
    <property type="component" value="Unassembled WGS sequence"/>
</dbReference>
<accession>A0A562J490</accession>
<feature type="signal peptide" evidence="4">
    <location>
        <begin position="1"/>
        <end position="26"/>
    </location>
</feature>
<dbReference type="Gene3D" id="3.90.76.10">
    <property type="entry name" value="Dipeptide-binding Protein, Domain 1"/>
    <property type="match status" value="1"/>
</dbReference>
<evidence type="ECO:0000256" key="2">
    <source>
        <dbReference type="ARBA" id="ARBA00022448"/>
    </source>
</evidence>
<dbReference type="GO" id="GO:0015833">
    <property type="term" value="P:peptide transport"/>
    <property type="evidence" value="ECO:0007669"/>
    <property type="project" value="TreeGrafter"/>
</dbReference>
<comment type="similarity">
    <text evidence="1">Belongs to the bacterial solute-binding protein 5 family.</text>
</comment>
<dbReference type="InterPro" id="IPR039424">
    <property type="entry name" value="SBP_5"/>
</dbReference>
<dbReference type="AlphaFoldDB" id="A0A562J490"/>
<dbReference type="Pfam" id="PF00496">
    <property type="entry name" value="SBP_bac_5"/>
    <property type="match status" value="1"/>
</dbReference>
<protein>
    <submittedName>
        <fullName evidence="6">Peptide/nickel transport system substrate-binding protein</fullName>
    </submittedName>
</protein>
<dbReference type="InterPro" id="IPR000914">
    <property type="entry name" value="SBP_5_dom"/>
</dbReference>
<evidence type="ECO:0000256" key="4">
    <source>
        <dbReference type="SAM" id="SignalP"/>
    </source>
</evidence>
<dbReference type="OrthoDB" id="9772924at2"/>
<dbReference type="PANTHER" id="PTHR30290:SF9">
    <property type="entry name" value="OLIGOPEPTIDE-BINDING PROTEIN APPA"/>
    <property type="match status" value="1"/>
</dbReference>